<sequence>MTTHPGIEQHPDLVAMRERYDRAAETPQAQAVDSLTFLAGLYLAISPWVLEFHGSTTLAVSNLVTGVALAVLALGYATMYDRMHRMAWVAPAIGIWTIVSPWAVLGTGATVSMVLSNVITGGLVVLLGIGVAVLGLAGRARQRAEA</sequence>
<evidence type="ECO:0000313" key="3">
    <source>
        <dbReference type="EMBL" id="GGM36521.1"/>
    </source>
</evidence>
<keyword evidence="1" id="KW-1133">Transmembrane helix</keyword>
<proteinExistence type="predicted"/>
<organism evidence="3 4">
    <name type="scientific">Longimycelium tulufanense</name>
    <dbReference type="NCBI Taxonomy" id="907463"/>
    <lineage>
        <taxon>Bacteria</taxon>
        <taxon>Bacillati</taxon>
        <taxon>Actinomycetota</taxon>
        <taxon>Actinomycetes</taxon>
        <taxon>Pseudonocardiales</taxon>
        <taxon>Pseudonocardiaceae</taxon>
        <taxon>Longimycelium</taxon>
    </lineage>
</organism>
<dbReference type="Proteomes" id="UP000637578">
    <property type="component" value="Unassembled WGS sequence"/>
</dbReference>
<dbReference type="Pfam" id="PF03779">
    <property type="entry name" value="SPW"/>
    <property type="match status" value="1"/>
</dbReference>
<reference evidence="3" key="2">
    <citation type="submission" date="2020-09" db="EMBL/GenBank/DDBJ databases">
        <authorList>
            <person name="Sun Q."/>
            <person name="Zhou Y."/>
        </authorList>
    </citation>
    <scope>NUCLEOTIDE SEQUENCE</scope>
    <source>
        <strain evidence="3">CGMCC 4.5737</strain>
    </source>
</reference>
<comment type="caution">
    <text evidence="3">The sequence shown here is derived from an EMBL/GenBank/DDBJ whole genome shotgun (WGS) entry which is preliminary data.</text>
</comment>
<dbReference type="EMBL" id="BMMK01000001">
    <property type="protein sequence ID" value="GGM36521.1"/>
    <property type="molecule type" value="Genomic_DNA"/>
</dbReference>
<feature type="transmembrane region" description="Helical" evidence="1">
    <location>
        <begin position="86"/>
        <end position="105"/>
    </location>
</feature>
<dbReference type="RefSeq" id="WP_189053257.1">
    <property type="nucleotide sequence ID" value="NZ_BMMK01000001.1"/>
</dbReference>
<keyword evidence="4" id="KW-1185">Reference proteome</keyword>
<dbReference type="AlphaFoldDB" id="A0A8J3C630"/>
<reference evidence="3" key="1">
    <citation type="journal article" date="2014" name="Int. J. Syst. Evol. Microbiol.">
        <title>Complete genome sequence of Corynebacterium casei LMG S-19264T (=DSM 44701T), isolated from a smear-ripened cheese.</title>
        <authorList>
            <consortium name="US DOE Joint Genome Institute (JGI-PGF)"/>
            <person name="Walter F."/>
            <person name="Albersmeier A."/>
            <person name="Kalinowski J."/>
            <person name="Ruckert C."/>
        </authorList>
    </citation>
    <scope>NUCLEOTIDE SEQUENCE</scope>
    <source>
        <strain evidence="3">CGMCC 4.5737</strain>
    </source>
</reference>
<evidence type="ECO:0000259" key="2">
    <source>
        <dbReference type="Pfam" id="PF03779"/>
    </source>
</evidence>
<accession>A0A8J3C630</accession>
<feature type="transmembrane region" description="Helical" evidence="1">
    <location>
        <begin position="111"/>
        <end position="137"/>
    </location>
</feature>
<feature type="transmembrane region" description="Helical" evidence="1">
    <location>
        <begin position="56"/>
        <end position="79"/>
    </location>
</feature>
<feature type="domain" description="SPW repeat-containing integral membrane" evidence="2">
    <location>
        <begin position="33"/>
        <end position="128"/>
    </location>
</feature>
<keyword evidence="1" id="KW-0472">Membrane</keyword>
<evidence type="ECO:0000256" key="1">
    <source>
        <dbReference type="SAM" id="Phobius"/>
    </source>
</evidence>
<protein>
    <recommendedName>
        <fullName evidence="2">SPW repeat-containing integral membrane domain-containing protein</fullName>
    </recommendedName>
</protein>
<gene>
    <name evidence="3" type="ORF">GCM10012275_04670</name>
</gene>
<name>A0A8J3C630_9PSEU</name>
<dbReference type="InterPro" id="IPR005530">
    <property type="entry name" value="SPW"/>
</dbReference>
<evidence type="ECO:0000313" key="4">
    <source>
        <dbReference type="Proteomes" id="UP000637578"/>
    </source>
</evidence>
<keyword evidence="1" id="KW-0812">Transmembrane</keyword>